<sequence>MKFHPVFQNSLAITSVIGLGILVSTPADAITYTLDRTLRGGSSGGVVATAIGSITTDGTLGLLSTSNFVDWNITLTRVDFSGIQASATLTPNNSIARISAFNGSPSAADIQMRATASGISVLESGTPSSTFQGFEIFNFGVGSYTILGQDFIGGTPPSNTCTIAQQGTNECVQESISVGGIGWFNFFSATSPNGATIATSSNPTSVPEPSSVISLLSLGAIVAIGLGKKKA</sequence>
<reference evidence="1 2" key="1">
    <citation type="submission" date="2024-01" db="EMBL/GenBank/DDBJ databases">
        <title>Genomic insights into the taxonomy and metabolism of the cyanobacterium Pannus brasiliensis CCIBt3594.</title>
        <authorList>
            <person name="Machado M."/>
            <person name="Botero N.B."/>
            <person name="Andreote A.P.D."/>
            <person name="Feitosa A.M.T."/>
            <person name="Popin R."/>
            <person name="Sivonen K."/>
            <person name="Fiore M.F."/>
        </authorList>
    </citation>
    <scope>NUCLEOTIDE SEQUENCE [LARGE SCALE GENOMIC DNA]</scope>
    <source>
        <strain evidence="1 2">CCIBt3594</strain>
    </source>
</reference>
<dbReference type="InterPro" id="IPR013424">
    <property type="entry name" value="Ice-binding_C"/>
</dbReference>
<dbReference type="RefSeq" id="WP_332863510.1">
    <property type="nucleotide sequence ID" value="NZ_JBAFSM010000003.1"/>
</dbReference>
<dbReference type="Proteomes" id="UP001328733">
    <property type="component" value="Unassembled WGS sequence"/>
</dbReference>
<keyword evidence="2" id="KW-1185">Reference proteome</keyword>
<comment type="caution">
    <text evidence="1">The sequence shown here is derived from an EMBL/GenBank/DDBJ whole genome shotgun (WGS) entry which is preliminary data.</text>
</comment>
<accession>A0AAW9QMU9</accession>
<gene>
    <name evidence="1" type="ORF">V0288_02925</name>
</gene>
<dbReference type="NCBIfam" id="TIGR02595">
    <property type="entry name" value="PEP_CTERM"/>
    <property type="match status" value="1"/>
</dbReference>
<protein>
    <submittedName>
        <fullName evidence="1">PEP-CTERM sorting domain-containing protein</fullName>
    </submittedName>
</protein>
<evidence type="ECO:0000313" key="2">
    <source>
        <dbReference type="Proteomes" id="UP001328733"/>
    </source>
</evidence>
<name>A0AAW9QMU9_9CHRO</name>
<proteinExistence type="predicted"/>
<evidence type="ECO:0000313" key="1">
    <source>
        <dbReference type="EMBL" id="MEG3436061.1"/>
    </source>
</evidence>
<dbReference type="EMBL" id="JBAFSM010000003">
    <property type="protein sequence ID" value="MEG3436061.1"/>
    <property type="molecule type" value="Genomic_DNA"/>
</dbReference>
<organism evidence="1 2">
    <name type="scientific">Pannus brasiliensis CCIBt3594</name>
    <dbReference type="NCBI Taxonomy" id="1427578"/>
    <lineage>
        <taxon>Bacteria</taxon>
        <taxon>Bacillati</taxon>
        <taxon>Cyanobacteriota</taxon>
        <taxon>Cyanophyceae</taxon>
        <taxon>Oscillatoriophycideae</taxon>
        <taxon>Chroococcales</taxon>
        <taxon>Microcystaceae</taxon>
        <taxon>Pannus</taxon>
    </lineage>
</organism>
<dbReference type="AlphaFoldDB" id="A0AAW9QMU9"/>